<sequence length="249" mass="28383">MYHLRVVYQPVLNENITFTGSKHKSVRYYTMPKNYSFAPHFTLESSQGQIWEEDSYSKMKKMMALMTGVRAGFCERMLSTFLYLKIIAYILVVLNDKENMDKLREENFDLGITELFESCGLGVFRKLGIKKYITTFGSSLFPSSSALLGIKLHPSYIPGMMLKSTDEMTFIDRVMNIGYYILESYTVATMFTGGTEAVDAIADSAFYFVNSDEHVDYPQAITHKVIYMAGLGKVQAHPLDKVKNAYNKN</sequence>
<evidence type="ECO:0000256" key="2">
    <source>
        <dbReference type="ARBA" id="ARBA00012544"/>
    </source>
</evidence>
<evidence type="ECO:0000256" key="3">
    <source>
        <dbReference type="ARBA" id="ARBA00022676"/>
    </source>
</evidence>
<evidence type="ECO:0000313" key="7">
    <source>
        <dbReference type="Proteomes" id="UP000887578"/>
    </source>
</evidence>
<dbReference type="EC" id="2.4.1.17" evidence="2"/>
<accession>A0A914QU15</accession>
<comment type="similarity">
    <text evidence="1">Belongs to the UDP-glycosyltransferase family.</text>
</comment>
<dbReference type="Proteomes" id="UP000887578">
    <property type="component" value="Unplaced"/>
</dbReference>
<name>A0A914QU15_9BILA</name>
<keyword evidence="4" id="KW-0808">Transferase</keyword>
<dbReference type="Pfam" id="PF00201">
    <property type="entry name" value="UDPGT"/>
    <property type="match status" value="1"/>
</dbReference>
<reference evidence="8" key="1">
    <citation type="submission" date="2022-11" db="UniProtKB">
        <authorList>
            <consortium name="WormBaseParasite"/>
        </authorList>
    </citation>
    <scope>IDENTIFICATION</scope>
</reference>
<keyword evidence="7" id="KW-1185">Reference proteome</keyword>
<dbReference type="SUPFAM" id="SSF53756">
    <property type="entry name" value="UDP-Glycosyltransferase/glycogen phosphorylase"/>
    <property type="match status" value="1"/>
</dbReference>
<evidence type="ECO:0000313" key="8">
    <source>
        <dbReference type="WBParaSite" id="PDA_v2.g7619.t1"/>
    </source>
</evidence>
<feature type="transmembrane region" description="Helical" evidence="6">
    <location>
        <begin position="77"/>
        <end position="94"/>
    </location>
</feature>
<dbReference type="InterPro" id="IPR050271">
    <property type="entry name" value="UDP-glycosyltransferase"/>
</dbReference>
<proteinExistence type="inferred from homology"/>
<dbReference type="InterPro" id="IPR002213">
    <property type="entry name" value="UDP_glucos_trans"/>
</dbReference>
<dbReference type="AlphaFoldDB" id="A0A914QU15"/>
<dbReference type="WBParaSite" id="PDA_v2.g7619.t1">
    <property type="protein sequence ID" value="PDA_v2.g7619.t1"/>
    <property type="gene ID" value="PDA_v2.g7619"/>
</dbReference>
<evidence type="ECO:0000256" key="4">
    <source>
        <dbReference type="ARBA" id="ARBA00022679"/>
    </source>
</evidence>
<organism evidence="7 8">
    <name type="scientific">Panagrolaimus davidi</name>
    <dbReference type="NCBI Taxonomy" id="227884"/>
    <lineage>
        <taxon>Eukaryota</taxon>
        <taxon>Metazoa</taxon>
        <taxon>Ecdysozoa</taxon>
        <taxon>Nematoda</taxon>
        <taxon>Chromadorea</taxon>
        <taxon>Rhabditida</taxon>
        <taxon>Tylenchina</taxon>
        <taxon>Panagrolaimomorpha</taxon>
        <taxon>Panagrolaimoidea</taxon>
        <taxon>Panagrolaimidae</taxon>
        <taxon>Panagrolaimus</taxon>
    </lineage>
</organism>
<keyword evidence="6" id="KW-0472">Membrane</keyword>
<evidence type="ECO:0000256" key="5">
    <source>
        <dbReference type="ARBA" id="ARBA00047475"/>
    </source>
</evidence>
<keyword evidence="6" id="KW-0812">Transmembrane</keyword>
<protein>
    <recommendedName>
        <fullName evidence="2">glucuronosyltransferase</fullName>
        <ecNumber evidence="2">2.4.1.17</ecNumber>
    </recommendedName>
</protein>
<keyword evidence="3" id="KW-0328">Glycosyltransferase</keyword>
<dbReference type="PANTHER" id="PTHR48043">
    <property type="entry name" value="EG:EG0003.4 PROTEIN-RELATED"/>
    <property type="match status" value="1"/>
</dbReference>
<keyword evidence="6" id="KW-1133">Transmembrane helix</keyword>
<evidence type="ECO:0000256" key="1">
    <source>
        <dbReference type="ARBA" id="ARBA00009995"/>
    </source>
</evidence>
<evidence type="ECO:0000256" key="6">
    <source>
        <dbReference type="SAM" id="Phobius"/>
    </source>
</evidence>
<dbReference type="GO" id="GO:0015020">
    <property type="term" value="F:glucuronosyltransferase activity"/>
    <property type="evidence" value="ECO:0007669"/>
    <property type="project" value="UniProtKB-EC"/>
</dbReference>
<comment type="catalytic activity">
    <reaction evidence="5">
        <text>glucuronate acceptor + UDP-alpha-D-glucuronate = acceptor beta-D-glucuronoside + UDP + H(+)</text>
        <dbReference type="Rhea" id="RHEA:21032"/>
        <dbReference type="ChEBI" id="CHEBI:15378"/>
        <dbReference type="ChEBI" id="CHEBI:58052"/>
        <dbReference type="ChEBI" id="CHEBI:58223"/>
        <dbReference type="ChEBI" id="CHEBI:132367"/>
        <dbReference type="ChEBI" id="CHEBI:132368"/>
        <dbReference type="EC" id="2.4.1.17"/>
    </reaction>
</comment>
<dbReference type="PANTHER" id="PTHR48043:SF145">
    <property type="entry name" value="FI06409P-RELATED"/>
    <property type="match status" value="1"/>
</dbReference>